<dbReference type="Pfam" id="PF00668">
    <property type="entry name" value="Condensation"/>
    <property type="match status" value="6"/>
</dbReference>
<keyword evidence="3" id="KW-0596">Phosphopantetheine</keyword>
<dbReference type="PROSITE" id="PS00455">
    <property type="entry name" value="AMP_BINDING"/>
    <property type="match status" value="3"/>
</dbReference>
<dbReference type="KEGG" id="palk:PSAKL28_18660"/>
<dbReference type="EMBL" id="CP009048">
    <property type="protein sequence ID" value="AIL61090.1"/>
    <property type="molecule type" value="Genomic_DNA"/>
</dbReference>
<dbReference type="PANTHER" id="PTHR45398:SF1">
    <property type="entry name" value="ENZYME, PUTATIVE (JCVI)-RELATED"/>
    <property type="match status" value="1"/>
</dbReference>
<dbReference type="InterPro" id="IPR023213">
    <property type="entry name" value="CAT-like_dom_sf"/>
</dbReference>
<reference evidence="7 8" key="1">
    <citation type="submission" date="2014-07" db="EMBL/GenBank/DDBJ databases">
        <authorList>
            <person name="Lee K."/>
            <person name="Lim J.Y."/>
            <person name="Hwang I."/>
        </authorList>
    </citation>
    <scope>NUCLEOTIDE SEQUENCE [LARGE SCALE GENOMIC DNA]</scope>
    <source>
        <strain evidence="7 8">KL28</strain>
    </source>
</reference>
<evidence type="ECO:0000256" key="2">
    <source>
        <dbReference type="ARBA" id="ARBA00006432"/>
    </source>
</evidence>
<dbReference type="InterPro" id="IPR010071">
    <property type="entry name" value="AA_adenyl_dom"/>
</dbReference>
<dbReference type="PROSITE" id="PS50075">
    <property type="entry name" value="CARRIER"/>
    <property type="match status" value="3"/>
</dbReference>
<dbReference type="InterPro" id="IPR042098">
    <property type="entry name" value="TauD-like_sf"/>
</dbReference>
<dbReference type="GO" id="GO:0044550">
    <property type="term" value="P:secondary metabolite biosynthetic process"/>
    <property type="evidence" value="ECO:0007669"/>
    <property type="project" value="UniProtKB-ARBA"/>
</dbReference>
<dbReference type="Gene3D" id="3.30.300.30">
    <property type="match status" value="3"/>
</dbReference>
<dbReference type="SUPFAM" id="SSF52777">
    <property type="entry name" value="CoA-dependent acyltransferases"/>
    <property type="match status" value="12"/>
</dbReference>
<dbReference type="Gene3D" id="3.30.559.10">
    <property type="entry name" value="Chloramphenicol acetyltransferase-like domain"/>
    <property type="match status" value="6"/>
</dbReference>
<dbReference type="CDD" id="cd19534">
    <property type="entry name" value="E_NRPS"/>
    <property type="match status" value="2"/>
</dbReference>
<evidence type="ECO:0000256" key="5">
    <source>
        <dbReference type="ARBA" id="ARBA00023002"/>
    </source>
</evidence>
<dbReference type="Gene3D" id="3.60.130.10">
    <property type="entry name" value="Clavaminate synthase-like"/>
    <property type="match status" value="1"/>
</dbReference>
<feature type="domain" description="Carrier" evidence="6">
    <location>
        <begin position="2511"/>
        <end position="2585"/>
    </location>
</feature>
<dbReference type="Gene3D" id="1.10.1200.10">
    <property type="entry name" value="ACP-like"/>
    <property type="match status" value="3"/>
</dbReference>
<dbReference type="Gene3D" id="3.30.559.30">
    <property type="entry name" value="Nonribosomal peptide synthetase, condensation domain"/>
    <property type="match status" value="6"/>
</dbReference>
<dbReference type="InterPro" id="IPR003819">
    <property type="entry name" value="TauD/TfdA-like"/>
</dbReference>
<sequence length="4916" mass="543609">MRNEEQLALVQRFVRLPLAQRKAFLEKLGAKGMSLAQLPIAPVSEGVQSLPLSYAQQRQWFLWKYEPASPAYHIPVALRLRGPLNFDALQAAFNDLVARHAALRTRFVEQQGHALQVIEAQAEVAIERSEGGFDDALDQPQALAAFIEGQTRRLFDLASGPLLRVHLRTLGADDHLLVLTVHHIVADGASMPVMVRELSACYEARSQGQSATLPALPVQYADYALWQRSWMEAGEQQRQLAYWCEQLQGDQPVLELPLDRARPLSRDGRGDSRQVQLPLELLSALRQLAQRQGVSLFVLMMAAFQTLLHRYSGQQEICVGVPFANRNRVETQGLVGFFVNTQILRGRFDSRARFTDVLAQMGQTAIEAQRYQDLPFDLLVEALQPERSTRHNPLFQVMFNYQHDQAAGASGRRFSGLGIEGVQWQNRSAQFDLSLDIVEAEQSLTSSFIFATDVFEAATIERMMQHWQTMLWAIVDRPQRSIGELPMVSAAQQQVIVQGLNPTVASHASQVCLHEQIAAQAARTPQAVALVFEGQQLSYAQLNARANRLAHRLIAAGVGPESRVGLAAERSLELVVGLLAILKAGSAYVPLDPMYPAQRLEYMIQDSGISLLLSQPGLRLPAFDGPCLSLDEDLQGFSDADPQVSMTPDNLAYIIYTSGSTGQPKGALLSHHNVQRLFAATGQWFSFDSRDTWTLFHSYAFDFSVWEIFGALLHGGRLVIVPYLVSRSPEDFHQLLIDEQVTVLNQTPSAFRQLMHVACADSREHSLRAVVFGGEALDVQGLRPWFERFGDAPTRLINMYGITETTVHVTYRPLSWADLDSGAASPIGLPIPDLSWYVLDAELNPVPAGCVGELYVGRAGLARGYLNRGDLSGARFIPDPFGADGGRLYRTGDLARYCADGAVEYIGRLDQQVKIRGFRIELGEIEARLQAMPQVREAVVLAEDGRLLAYVVPTAEEAGLREMLQAQLKADLPDYMVPAHWQFLSVLPLTANGKLDRKALPRPDAAQSQQTYVAPVGEIEKQIAAIWQEVLGVEQVGVNDNFFELGGDSIVSIQVVSRARQAGIRFTPKDLFQHQTVQGLASVAQTGEAAQIVQAAAEGELMLLPIQQQFFQDVVASRHHFNQSVLLQARETLQVPALETALAALWAHHDALRLRFSEERDGWRGRYSDAAAPSDLLWQVTVADAQALEAEGELAQRSLDLSAGPLLRAVLMNLADGSQRLLLVIHHLAVDGVSWRILLEDLHSAYEQACAGQQPLLPARTSSVKAWAERLQQYAREGALAEELVYWREQLHGVVNDWPQCNSQGSLDKRHAASVDTRLDAQATRQLLKEAPAAYRTQVNDLLLTALARVIGQWTGNPHTLLQLEGHGREDLFEDIDLTRTVGWFTSLFPLRLSVCDDLRSSILQVKEQLRALPNKGLGYGVLRHLGNAEQQAALQGMAQGRITFNYLGQFDSSFDAHSNALLRPATEARGSEIGSAAQLANWLSINGQVYGGELTLSWTFSREMFAEATVQALADAFALELRALIAHCCDPAQGGVSPSDFALARLPQTTLDTLPVPAREIDDLYPLSPMQQGMLFHSLYEQAGGDYINQVRVDIHGLDPQRFQQAWQAAVDRHDILRTGFVWEGLEQPLQVVRKQASVAFELIEAPGLGETELDSLAQAHKHGFDLGRDALLRLLLVRTGEHTHHLIYTHHHILMDGWSNAQLLGEVLQHYHGHGLSSTTGRYRDYLAWLQQRDGEAARSFWQSQLNTLDEPVRLAEALLPETLGEGQGDQVHQASDALFQRLQLFARQTRVTLNTVLQGAWLLLLQRYSGKSTVAFGATVAGRPTELNGIERQIGLFINTLPIIESPSAELRLGTWLERLQNLNLALREYEHTPLADLQRWAGFNGQPLFDTNLVFENYPVSQALSASEGTPVSFSGLRSHEQSSFPLTLIVTCDDALRLHLRYQRGLFSETQIATLMVNLEQLLDSLVHASVDTPLGELDMLGDRRQDSLRALNPAVVSHASHVCLHEQIAAQAARTPQAVALVFEGQHLSYAQLNARANRLAHRLIGAGVGPESRVGLAAERSLELVVGLLAILKAGGAYVPLDPMYPAQRLEYMIQDSGISLLLSQPGLNLPVFDGPCLHLDEDLQGYSDANPQVSMSPDNLAYIIYTSGSTGQPKGALLSHHNVQRLFAATGQWFSFDSRDTWTLFHSYAFDFSVWEIFGALLHGGRLVVVPYLVSRSPEDFHQLLIDEQVTVLNQTPSAFRQLMHVACAEAREHSLRAVVFGGEALDVQGLRPWFERFGDAPTRLINMYGITETTVHVTYRPLSWADLDSGAASPIGLPIPDLSWYVLDAELNPVPAGCVGELYVGRAGLARGYLNRGDLSGARFIPDPFGAEGGRLYRTGDLARYCADGAVEYIGRLDQQVKIRGFRIELGEIEARLQAMPQVREAVVLAEDGRLLAYVVPRVEQDGLREVLQAQLKADLPEYMVPAHWQFLSVLPLTANGKLDRKALPRPDAAQSQQAYVAPVGEIEKQIAAIWQEVLGVEQVGVNDNFFELGGDSIVSIQVVSRARQAGIRFTPKDLFQHQTVQGLASVAQTGEAAQIVQAAAEGELVLLPIQQQFFQDVVASRHHFNQSVLLQARETLQVPALETALAALWAHHDALRLRFSEEHDGWRGRYSDAAAPSDLLWQVTVADAQALEAEGELAQRSLDLSAGPLLRAVLMNLADGSQRLLLVIHHLAVDGVSWRILLEDLHSAYEQACAGQQPLLPARTSSVKAWAERLQQYAREGALQEELGYWQSQVQDIDTTLPCDAPDAGLQIRHAGSVHSRLDARLTGQLLQDAPAAYRTQVNDLLLTALARVIARWTGRDEVMVQLEGHGREDLFEDIDLTRTVGWFTSLFPLRLSVAEDLPGSILQVKERLRAVPNKGVGYGVLRHLGSTEQQALLSRMPQPRITFNYLGQFDASFQGQTGAFLPAAEAHGLEVGEDAPLGNWLSVNGQVYGGELSLSWTFSREMFAEATVQALADAFALELRALIAHCCDPAQGGVSPSDFPLAQLSQATLHKLPVPARQIDDLYPLSPMQQGMLFHSLYDQAGGDYINQVRLDIHGLDPQRFEQAWQAALDRHDILRTGFVWEGLEQPLQVVRKQVKVPLRLLDGRPEAALEQYLDRVAQDELNAGFDLAAAPLLRLVLVRNGEGSWHVIYTNHHILMDGWSNARLLGEVLQRYAGDAPPRHPGRYRDYIGWLAAPDVEQDRRFWQAELADLAEPALLVAAVGAGATGDSGYDERHLRLSVEQTAQLAECARALKITVNTLVQGAWAILLQRYLGRDQVVFGATVAGRPTELQGVEEQIGLFINTLPVRFEHTGSTPVQQGLRELQARNLSLREHEHSPLFDIQRWAGQGGEALFDTLMVFENYPVSQALAAGTPSGLRFGEVANREQSHYPLTLVVGLSDQLSVEMRYDRGCFAPGVMDNLVCHLGNLLLSMVRADARTLIGQLDLLGDQRTELIAAMNPAVVSHSTHACLHEQIATQAARTPQAVALVYEGQRLSYAQLNARANRLAHRLIAAGVGPESRVGLAAERSLELVVGLLAILKAGGAYVPLDPMYPAQRLEYMIQDSGISLLLSQPGLNLPVFDGPCLHLDEDLQDYSDADPQVSMSPDNLAYIIYTSGSTGQPKGALLSHHNVQRLFAATGQWFSFDSSDTWTLFHSYAFDFSVWEIFGALLHGGRLVIVPYLVSRSPEDFHQLLIDEQVTVLNQTPSAFRQLMHVACADPREHSLRAVVFGGEALDVQGLRPWFERFGDAPTRLINMYGITETTVHVTYRPLSWADLDSGAASPIGLPIPDLSWYVLDAELNPVPAGCVGELYVGRAGLARGYLNRGDLSGARFIPDPFGAEGGRLYRTGDLARYCADGAVEYIGRLDQQVKIRGFRIELGEIEARLQAMEQVREAVVLAEDGRLLAYVVPSAEQDGLREILQAQLKADLPDYMVPAHWQFLSVLPLTANGKLDRKALPRPDAAQSQQAYVAPVGEIEKQIAAIWQEVLGVEQVGGNDNFFELGGHSLLATQVVARCRDCLPVQVQLRDLFSHPQLADLAAHLNAQRAPLASRYPRLQRQTFVGEAPLSLAQRRLWVVEQLSGAGAAYGMPLALRLHGDLSTEHLMRSLTLIVARHDVLRTAYLQNDDGDPVALIHPQIELNVPLVDLSMLSRAQQEHQVAEDALANACLAIDLEQAPLWRARILRLSADEHVLLFSMHHIISDGWSMGVLVNELVTLYAQLQQGQAPQLAPLPIQYADYACWQVQLQDSGVLGQQADFWRTTLDGCSGQLALPGDFPRPVRASQEGGLVSFELSAPLSRRITAMARQAGVTPYVALLTAFSMFLHRVCGSDDLVIGADIAGRHQPELEGLIGFFVNVLPLRSQFPASSSYRERMARLQAITLDALEHQDLPFDQIVEAAAAPRLPGMNPLVQVLFVMNNLPSRASSLSGIRVEELPLTQVHSKFDMALFMSEQGECLSGVWQYAASLFKQETIESFVKAWIAILEQITADQAATVGDIDMALASSAVPPANPGKKDKVDKLGKFLKKAASPARSASTSVREYRLLPAQSFPLVMEPTDPGVDLVQWVNEHRDEIERKLVEHAGILFRGFDVSGIEGFEAFAEAVQPGLYGQYGDLPKKEGGKNTYRSTPYPEQKMILFHNESSHQDRWPRKQMFYCELPSPVGGATPVVDCRVMYRQLPVPLRQTLEEKGLLYVRTFTGNLDVPWQHFFKTEERSEVEARCRESGIEWSWLDDDALQIRTWCPAIISHPHTGERSFFNQVQLHHPFWLDADVREDLLALFGNDRLPRNVYYGDGSPIAESDLQLIGELYEACAVRFDWRKGDIILLDNMLVAHARDPYEGPRKIVVAMGDMVERVALAETRPRVIDPSADKETIDA</sequence>
<keyword evidence="5" id="KW-0560">Oxidoreductase</keyword>
<dbReference type="SUPFAM" id="SSF51197">
    <property type="entry name" value="Clavaminate synthase-like"/>
    <property type="match status" value="1"/>
</dbReference>
<dbReference type="FunFam" id="3.30.559.10:FF:000012">
    <property type="entry name" value="Non-ribosomal peptide synthetase"/>
    <property type="match status" value="2"/>
</dbReference>
<evidence type="ECO:0000256" key="3">
    <source>
        <dbReference type="ARBA" id="ARBA00022450"/>
    </source>
</evidence>
<dbReference type="HOGENOM" id="CLU_000022_11_0_6"/>
<dbReference type="SMART" id="SM00823">
    <property type="entry name" value="PKS_PP"/>
    <property type="match status" value="3"/>
</dbReference>
<keyword evidence="4" id="KW-0597">Phosphoprotein</keyword>
<dbReference type="InterPro" id="IPR025110">
    <property type="entry name" value="AMP-bd_C"/>
</dbReference>
<protein>
    <submittedName>
        <fullName evidence="7">Non-ribosomal peptide synthetase PvdD</fullName>
    </submittedName>
</protein>
<dbReference type="InterPro" id="IPR001242">
    <property type="entry name" value="Condensation_dom"/>
</dbReference>
<dbReference type="InterPro" id="IPR020845">
    <property type="entry name" value="AMP-binding_CS"/>
</dbReference>
<evidence type="ECO:0000259" key="6">
    <source>
        <dbReference type="PROSITE" id="PS50075"/>
    </source>
</evidence>
<evidence type="ECO:0000313" key="8">
    <source>
        <dbReference type="Proteomes" id="UP000028931"/>
    </source>
</evidence>
<dbReference type="Pfam" id="PF00501">
    <property type="entry name" value="AMP-binding"/>
    <property type="match status" value="3"/>
</dbReference>
<dbReference type="InterPro" id="IPR045851">
    <property type="entry name" value="AMP-bd_C_sf"/>
</dbReference>
<comment type="similarity">
    <text evidence="2">Belongs to the ATP-dependent AMP-binding enzyme family.</text>
</comment>
<dbReference type="SUPFAM" id="SSF56801">
    <property type="entry name" value="Acetyl-CoA synthetase-like"/>
    <property type="match status" value="3"/>
</dbReference>
<dbReference type="NCBIfam" id="TIGR01720">
    <property type="entry name" value="NRPS-para261"/>
    <property type="match status" value="2"/>
</dbReference>
<dbReference type="InterPro" id="IPR006162">
    <property type="entry name" value="Ppantetheine_attach_site"/>
</dbReference>
<feature type="domain" description="Carrier" evidence="6">
    <location>
        <begin position="4011"/>
        <end position="4086"/>
    </location>
</feature>
<dbReference type="Pfam" id="PF00550">
    <property type="entry name" value="PP-binding"/>
    <property type="match status" value="3"/>
</dbReference>
<dbReference type="PANTHER" id="PTHR45398">
    <property type="match status" value="1"/>
</dbReference>
<dbReference type="NCBIfam" id="TIGR01733">
    <property type="entry name" value="AA-adenyl-dom"/>
    <property type="match status" value="3"/>
</dbReference>
<evidence type="ECO:0000313" key="7">
    <source>
        <dbReference type="EMBL" id="AIL61090.1"/>
    </source>
</evidence>
<dbReference type="InterPro" id="IPR010060">
    <property type="entry name" value="NRPS_synth"/>
</dbReference>
<dbReference type="PROSITE" id="PS00012">
    <property type="entry name" value="PHOSPHOPANTETHEINE"/>
    <property type="match status" value="2"/>
</dbReference>
<evidence type="ECO:0000256" key="1">
    <source>
        <dbReference type="ARBA" id="ARBA00001957"/>
    </source>
</evidence>
<dbReference type="InterPro" id="IPR042099">
    <property type="entry name" value="ANL_N_sf"/>
</dbReference>
<dbReference type="CDD" id="cd19543">
    <property type="entry name" value="DCL_NRPS"/>
    <property type="match status" value="2"/>
</dbReference>
<dbReference type="NCBIfam" id="NF004282">
    <property type="entry name" value="PRK05691.1"/>
    <property type="match status" value="4"/>
</dbReference>
<dbReference type="NCBIfam" id="NF003417">
    <property type="entry name" value="PRK04813.1"/>
    <property type="match status" value="3"/>
</dbReference>
<comment type="cofactor">
    <cofactor evidence="1">
        <name>pantetheine 4'-phosphate</name>
        <dbReference type="ChEBI" id="CHEBI:47942"/>
    </cofactor>
</comment>
<dbReference type="CDD" id="cd19531">
    <property type="entry name" value="LCL_NRPS-like"/>
    <property type="match status" value="2"/>
</dbReference>
<dbReference type="CDD" id="cd17643">
    <property type="entry name" value="A_NRPS_Cytc1-like"/>
    <property type="match status" value="3"/>
</dbReference>
<dbReference type="GO" id="GO:0043041">
    <property type="term" value="P:amino acid activation for nonribosomal peptide biosynthetic process"/>
    <property type="evidence" value="ECO:0007669"/>
    <property type="project" value="UniProtKB-ARBA"/>
</dbReference>
<dbReference type="Gene3D" id="3.40.50.12780">
    <property type="entry name" value="N-terminal domain of ligase-like"/>
    <property type="match status" value="3"/>
</dbReference>
<dbReference type="RefSeq" id="WP_051939227.1">
    <property type="nucleotide sequence ID" value="NZ_CP009048.1"/>
</dbReference>
<dbReference type="Pfam" id="PF02668">
    <property type="entry name" value="TauD"/>
    <property type="match status" value="1"/>
</dbReference>
<accession>A0A077F9D1</accession>
<dbReference type="GO" id="GO:0031177">
    <property type="term" value="F:phosphopantetheine binding"/>
    <property type="evidence" value="ECO:0007669"/>
    <property type="project" value="InterPro"/>
</dbReference>
<proteinExistence type="inferred from homology"/>
<dbReference type="Proteomes" id="UP000028931">
    <property type="component" value="Chromosome"/>
</dbReference>
<dbReference type="InterPro" id="IPR009081">
    <property type="entry name" value="PP-bd_ACP"/>
</dbReference>
<dbReference type="FunFam" id="2.30.38.10:FF:000001">
    <property type="entry name" value="Non-ribosomal peptide synthetase PvdI"/>
    <property type="match status" value="3"/>
</dbReference>
<dbReference type="eggNOG" id="COG1020">
    <property type="taxonomic scope" value="Bacteria"/>
</dbReference>
<dbReference type="FunFam" id="1.10.1200.10:FF:000005">
    <property type="entry name" value="Nonribosomal peptide synthetase 1"/>
    <property type="match status" value="3"/>
</dbReference>
<feature type="domain" description="Carrier" evidence="6">
    <location>
        <begin position="1014"/>
        <end position="1088"/>
    </location>
</feature>
<name>A0A077F9D1_9PSED</name>
<dbReference type="FunFam" id="3.40.50.12780:FF:000012">
    <property type="entry name" value="Non-ribosomal peptide synthetase"/>
    <property type="match status" value="3"/>
</dbReference>
<dbReference type="InterPro" id="IPR000873">
    <property type="entry name" value="AMP-dep_synth/lig_dom"/>
</dbReference>
<dbReference type="InterPro" id="IPR020806">
    <property type="entry name" value="PKS_PP-bd"/>
</dbReference>
<evidence type="ECO:0000256" key="4">
    <source>
        <dbReference type="ARBA" id="ARBA00022553"/>
    </source>
</evidence>
<dbReference type="InterPro" id="IPR036736">
    <property type="entry name" value="ACP-like_sf"/>
</dbReference>
<organism evidence="7 8">
    <name type="scientific">Pseudomonas alkylphenolica</name>
    <dbReference type="NCBI Taxonomy" id="237609"/>
    <lineage>
        <taxon>Bacteria</taxon>
        <taxon>Pseudomonadati</taxon>
        <taxon>Pseudomonadota</taxon>
        <taxon>Gammaproteobacteria</taxon>
        <taxon>Pseudomonadales</taxon>
        <taxon>Pseudomonadaceae</taxon>
        <taxon>Pseudomonas</taxon>
    </lineage>
</organism>
<dbReference type="FunFam" id="3.30.300.30:FF:000010">
    <property type="entry name" value="Enterobactin synthetase component F"/>
    <property type="match status" value="3"/>
</dbReference>
<dbReference type="Pfam" id="PF13193">
    <property type="entry name" value="AMP-binding_C"/>
    <property type="match status" value="3"/>
</dbReference>
<dbReference type="FunFam" id="3.40.50.980:FF:000002">
    <property type="entry name" value="Enterobactin synthetase component F"/>
    <property type="match status" value="3"/>
</dbReference>
<gene>
    <name evidence="7" type="ORF">PSAKL28_18660</name>
</gene>
<dbReference type="OrthoDB" id="9757559at2"/>
<dbReference type="GO" id="GO:0016706">
    <property type="term" value="F:2-oxoglutarate-dependent dioxygenase activity"/>
    <property type="evidence" value="ECO:0007669"/>
    <property type="project" value="UniProtKB-ARBA"/>
</dbReference>
<dbReference type="SUPFAM" id="SSF47336">
    <property type="entry name" value="ACP-like"/>
    <property type="match status" value="3"/>
</dbReference>